<dbReference type="SUPFAM" id="SSF55961">
    <property type="entry name" value="Bet v1-like"/>
    <property type="match status" value="1"/>
</dbReference>
<comment type="caution">
    <text evidence="1">The sequence shown here is derived from an EMBL/GenBank/DDBJ whole genome shotgun (WGS) entry which is preliminary data.</text>
</comment>
<sequence length="171" mass="18768">MEPVKNDAGKHVVSYSITVEAPAAEIYALLADPHRHHEIDGSGTVRSSAIGAHELTEGARFSVRMRKFGIRYRLPLRVTRARAPEKDRAGIVEWRQPTGHRWRWEFAEKAENPSATVVTESYDSSEQIAPVRAALGLTGVNAENATAIKASLRRVKTHFESNKSPGQAGSG</sequence>
<accession>A0A7X8YF08</accession>
<dbReference type="AlphaFoldDB" id="A0A7X8YF08"/>
<evidence type="ECO:0000313" key="2">
    <source>
        <dbReference type="Proteomes" id="UP000523139"/>
    </source>
</evidence>
<keyword evidence="1" id="KW-0808">Transferase</keyword>
<protein>
    <submittedName>
        <fullName evidence="1">Dimethyladenosine transferase</fullName>
    </submittedName>
</protein>
<gene>
    <name evidence="1" type="ORF">HGQ17_13120</name>
</gene>
<proteinExistence type="predicted"/>
<dbReference type="GO" id="GO:0016740">
    <property type="term" value="F:transferase activity"/>
    <property type="evidence" value="ECO:0007669"/>
    <property type="project" value="UniProtKB-KW"/>
</dbReference>
<dbReference type="InterPro" id="IPR019587">
    <property type="entry name" value="Polyketide_cyclase/dehydratase"/>
</dbReference>
<dbReference type="InterPro" id="IPR023393">
    <property type="entry name" value="START-like_dom_sf"/>
</dbReference>
<dbReference type="Pfam" id="PF10604">
    <property type="entry name" value="Polyketide_cyc2"/>
    <property type="match status" value="1"/>
</dbReference>
<evidence type="ECO:0000313" key="1">
    <source>
        <dbReference type="EMBL" id="NLS10916.1"/>
    </source>
</evidence>
<dbReference type="EMBL" id="JABAHY010000017">
    <property type="protein sequence ID" value="NLS10916.1"/>
    <property type="molecule type" value="Genomic_DNA"/>
</dbReference>
<dbReference type="Proteomes" id="UP000523139">
    <property type="component" value="Unassembled WGS sequence"/>
</dbReference>
<organism evidence="1 2">
    <name type="scientific">Nesterenkonia sedimenti</name>
    <dbReference type="NCBI Taxonomy" id="1463632"/>
    <lineage>
        <taxon>Bacteria</taxon>
        <taxon>Bacillati</taxon>
        <taxon>Actinomycetota</taxon>
        <taxon>Actinomycetes</taxon>
        <taxon>Micrococcales</taxon>
        <taxon>Micrococcaceae</taxon>
        <taxon>Nesterenkonia</taxon>
    </lineage>
</organism>
<dbReference type="Gene3D" id="3.30.530.20">
    <property type="match status" value="1"/>
</dbReference>
<keyword evidence="2" id="KW-1185">Reference proteome</keyword>
<name>A0A7X8YF08_9MICC</name>
<reference evidence="1 2" key="1">
    <citation type="submission" date="2020-04" db="EMBL/GenBank/DDBJ databases">
        <title>Nesterenkonia sp. nov., isolated from marine sediment.</title>
        <authorList>
            <person name="Zhang G."/>
        </authorList>
    </citation>
    <scope>NUCLEOTIDE SEQUENCE [LARGE SCALE GENOMIC DNA]</scope>
    <source>
        <strain evidence="1 2">MY13</strain>
    </source>
</reference>
<dbReference type="RefSeq" id="WP_168888400.1">
    <property type="nucleotide sequence ID" value="NZ_JABAHY010000017.1"/>
</dbReference>